<feature type="transmembrane region" description="Helical" evidence="1">
    <location>
        <begin position="283"/>
        <end position="303"/>
    </location>
</feature>
<dbReference type="GeneID" id="110980272"/>
<feature type="transmembrane region" description="Helical" evidence="1">
    <location>
        <begin position="34"/>
        <end position="55"/>
    </location>
</feature>
<evidence type="ECO:0000256" key="1">
    <source>
        <dbReference type="SAM" id="Phobius"/>
    </source>
</evidence>
<name>A0A8B7YJC2_ACAPL</name>
<keyword evidence="1" id="KW-1133">Transmembrane helix</keyword>
<organism evidence="2 3">
    <name type="scientific">Acanthaster planci</name>
    <name type="common">Crown-of-thorns starfish</name>
    <dbReference type="NCBI Taxonomy" id="133434"/>
    <lineage>
        <taxon>Eukaryota</taxon>
        <taxon>Metazoa</taxon>
        <taxon>Echinodermata</taxon>
        <taxon>Eleutherozoa</taxon>
        <taxon>Asterozoa</taxon>
        <taxon>Asteroidea</taxon>
        <taxon>Valvatacea</taxon>
        <taxon>Valvatida</taxon>
        <taxon>Acanthasteridae</taxon>
        <taxon>Acanthaster</taxon>
    </lineage>
</organism>
<dbReference type="Proteomes" id="UP000694845">
    <property type="component" value="Unplaced"/>
</dbReference>
<feature type="transmembrane region" description="Helical" evidence="1">
    <location>
        <begin position="75"/>
        <end position="97"/>
    </location>
</feature>
<feature type="transmembrane region" description="Helical" evidence="1">
    <location>
        <begin position="344"/>
        <end position="362"/>
    </location>
</feature>
<feature type="transmembrane region" description="Helical" evidence="1">
    <location>
        <begin position="242"/>
        <end position="263"/>
    </location>
</feature>
<feature type="transmembrane region" description="Helical" evidence="1">
    <location>
        <begin position="142"/>
        <end position="164"/>
    </location>
</feature>
<dbReference type="OMA" id="FANDYYF"/>
<evidence type="ECO:0000313" key="2">
    <source>
        <dbReference type="Proteomes" id="UP000694845"/>
    </source>
</evidence>
<feature type="transmembrane region" description="Helical" evidence="1">
    <location>
        <begin position="176"/>
        <end position="196"/>
    </location>
</feature>
<protein>
    <submittedName>
        <fullName evidence="3">Uncharacterized protein LOC110980272</fullName>
    </submittedName>
</protein>
<sequence>MQTTDGCIVCRNMWWDSEGICRPYTEKDIGAREWIHRGSTVLSIIWVLILFGFTLYEMTLRIKYLGGQKKELVPFINFATHNIFNMSIPAFVLLANVRHLRMDRRRLRRVEGFRWWKALSIRFIVRRLQHLEMRNRRMPHKAFLIICLVWPLFNGMYSLILFVTRLKSSEETVVSLVFSVLCMIVWGVFCYLVLLLRLSFLQQQRLELGFLWRHAGKLDVCRRQLSMYVEDLGCLRQLVSGWIIVVVAVSSWAFSSMLYWEYVVISSRLKVKRDYFFEFNFNLWSTNIMFLSLPLLAVGGMELKGMWSRFKYSISQMRSESHDAFWDKILAYCEERSPTTRVKMLALMVSALGLFVGLHLSVEDQDVNMPIQNELFTLFYHINSSSS</sequence>
<evidence type="ECO:0000313" key="3">
    <source>
        <dbReference type="RefSeq" id="XP_022092505.1"/>
    </source>
</evidence>
<reference evidence="3" key="1">
    <citation type="submission" date="2025-08" db="UniProtKB">
        <authorList>
            <consortium name="RefSeq"/>
        </authorList>
    </citation>
    <scope>IDENTIFICATION</scope>
</reference>
<gene>
    <name evidence="3" type="primary">LOC110980272</name>
</gene>
<keyword evidence="1" id="KW-0812">Transmembrane</keyword>
<dbReference type="AlphaFoldDB" id="A0A8B7YJC2"/>
<accession>A0A8B7YJC2</accession>
<keyword evidence="2" id="KW-1185">Reference proteome</keyword>
<dbReference type="KEGG" id="aplc:110980272"/>
<keyword evidence="1" id="KW-0472">Membrane</keyword>
<proteinExistence type="predicted"/>
<dbReference type="RefSeq" id="XP_022092505.1">
    <property type="nucleotide sequence ID" value="XM_022236813.1"/>
</dbReference>
<dbReference type="OrthoDB" id="10042460at2759"/>